<dbReference type="OrthoDB" id="9800680at2"/>
<reference evidence="1 2" key="1">
    <citation type="submission" date="2016-03" db="EMBL/GenBank/DDBJ databases">
        <title>Complete genome sequence of Shewanella psychrophila WP2, a deep sea bacterium isolated from west Pacific sediment.</title>
        <authorList>
            <person name="Xu G."/>
            <person name="Jian H."/>
        </authorList>
    </citation>
    <scope>NUCLEOTIDE SEQUENCE [LARGE SCALE GENOMIC DNA]</scope>
    <source>
        <strain evidence="1 2">WP2</strain>
    </source>
</reference>
<organism evidence="1 2">
    <name type="scientific">Shewanella psychrophila</name>
    <dbReference type="NCBI Taxonomy" id="225848"/>
    <lineage>
        <taxon>Bacteria</taxon>
        <taxon>Pseudomonadati</taxon>
        <taxon>Pseudomonadota</taxon>
        <taxon>Gammaproteobacteria</taxon>
        <taxon>Alteromonadales</taxon>
        <taxon>Shewanellaceae</taxon>
        <taxon>Shewanella</taxon>
    </lineage>
</organism>
<dbReference type="SUPFAM" id="SSF51182">
    <property type="entry name" value="RmlC-like cupins"/>
    <property type="match status" value="1"/>
</dbReference>
<sequence>MIEGVNVEPLRKIPNDKGDIYHGLKSTDESYVSFGEAYFSNVNHGDIKGWKKHNEMVLSLIVPVGSIRFVIYDDRFHSSTFQQFFEITLGIKNYSRLTIAPGLWVSFQGMQIGQNLLLNIASIEHDPSESVNCPLEQINYNWN</sequence>
<dbReference type="Proteomes" id="UP000189545">
    <property type="component" value="Chromosome"/>
</dbReference>
<protein>
    <submittedName>
        <fullName evidence="1">dTDP-4-dehydrorhamnose 3,5-epimerase-like enzyme</fullName>
        <ecNumber evidence="1">5.1.3.13</ecNumber>
    </submittedName>
</protein>
<dbReference type="GO" id="GO:0008830">
    <property type="term" value="F:dTDP-4-dehydrorhamnose 3,5-epimerase activity"/>
    <property type="evidence" value="ECO:0007669"/>
    <property type="project" value="UniProtKB-EC"/>
</dbReference>
<dbReference type="EMBL" id="CP014782">
    <property type="protein sequence ID" value="AQS38840.1"/>
    <property type="molecule type" value="Genomic_DNA"/>
</dbReference>
<dbReference type="InterPro" id="IPR014710">
    <property type="entry name" value="RmlC-like_jellyroll"/>
</dbReference>
<dbReference type="Gene3D" id="2.60.120.10">
    <property type="entry name" value="Jelly Rolls"/>
    <property type="match status" value="1"/>
</dbReference>
<dbReference type="RefSeq" id="WP_077753818.1">
    <property type="nucleotide sequence ID" value="NZ_CP014782.1"/>
</dbReference>
<dbReference type="STRING" id="225848.Sps_03722"/>
<dbReference type="InterPro" id="IPR011051">
    <property type="entry name" value="RmlC_Cupin_sf"/>
</dbReference>
<keyword evidence="1" id="KW-0413">Isomerase</keyword>
<accession>A0A1S6HTG3</accession>
<gene>
    <name evidence="1" type="ORF">Sps_03722</name>
</gene>
<evidence type="ECO:0000313" key="2">
    <source>
        <dbReference type="Proteomes" id="UP000189545"/>
    </source>
</evidence>
<proteinExistence type="predicted"/>
<dbReference type="AlphaFoldDB" id="A0A1S6HTG3"/>
<name>A0A1S6HTG3_9GAMM</name>
<dbReference type="KEGG" id="spsw:Sps_03722"/>
<keyword evidence="2" id="KW-1185">Reference proteome</keyword>
<evidence type="ECO:0000313" key="1">
    <source>
        <dbReference type="EMBL" id="AQS38840.1"/>
    </source>
</evidence>
<dbReference type="EC" id="5.1.3.13" evidence="1"/>